<protein>
    <recommendedName>
        <fullName evidence="8">tRNA(Ile)-lysidine synthase</fullName>
        <ecNumber evidence="8">6.3.4.19</ecNumber>
    </recommendedName>
    <alternativeName>
        <fullName evidence="8">tRNA(Ile)-2-lysyl-cytidine synthase</fullName>
    </alternativeName>
    <alternativeName>
        <fullName evidence="8">tRNA(Ile)-lysidine synthetase</fullName>
    </alternativeName>
</protein>
<dbReference type="HOGENOM" id="CLU_018869_2_0_6"/>
<evidence type="ECO:0000256" key="2">
    <source>
        <dbReference type="ARBA" id="ARBA00022490"/>
    </source>
</evidence>
<sequence>MAGQRGLREAARQPDRWSMARDLPTDLTADLRTRLAGVRGRLVLGFSGGLDSTVLLAALVRAGFGDRVLAVHVAHGLQAAAEGWAAHCAGVAGDLGVACQSVPLGLAPGSNLEARAREARRTALLALTGEADALLLAHHADDQAETLLLRLLRGSGPAGLAAMVPHRQYAGRTLIRPLLDWRRAELAALAQAWGLHWVEDPTNAELDANRNFLRHDILPRLAQRWPAAAETLARGARLQGEAAELMAELAQGDHDALVKADGALSLSGFASLSPARRRNLLYGWLRAQGLQPPPLKVLNRVLDELLTAGEDRQPQVAWDDGVFRRHRDGLYLLGPAALAPLSGEAQLRLEEGGSCRLGPLQVSVQAGVANGGDWCLPRSLSEVTVCAAPRGARLRQGGMARDIRELWRAAGIPPWQRARLPVLCQAGELLAAARIGMADQARMAPDEPAWVLHWQLDGGHSGL</sequence>
<reference evidence="10 11" key="1">
    <citation type="journal article" date="2012" name="J. Bacteriol.">
        <title>Genome sequence of an alkane-degrading bacterium, Alcanivorax pacificus type strain W11-5, isolated from deep sea sediment.</title>
        <authorList>
            <person name="Lai Q."/>
            <person name="Shao Z."/>
        </authorList>
    </citation>
    <scope>NUCLEOTIDE SEQUENCE [LARGE SCALE GENOMIC DNA]</scope>
    <source>
        <strain evidence="10 11">W11-5</strain>
    </source>
</reference>
<dbReference type="NCBIfam" id="TIGR02433">
    <property type="entry name" value="lysidine_TilS_C"/>
    <property type="match status" value="1"/>
</dbReference>
<dbReference type="InterPro" id="IPR015262">
    <property type="entry name" value="tRNA_Ile_lys_synt_subst-bd"/>
</dbReference>
<dbReference type="GO" id="GO:0032267">
    <property type="term" value="F:tRNA(Ile)-lysidine synthase activity"/>
    <property type="evidence" value="ECO:0007669"/>
    <property type="project" value="UniProtKB-EC"/>
</dbReference>
<evidence type="ECO:0000256" key="5">
    <source>
        <dbReference type="ARBA" id="ARBA00022741"/>
    </source>
</evidence>
<comment type="catalytic activity">
    <reaction evidence="7 8">
        <text>cytidine(34) in tRNA(Ile2) + L-lysine + ATP = lysidine(34) in tRNA(Ile2) + AMP + diphosphate + H(+)</text>
        <dbReference type="Rhea" id="RHEA:43744"/>
        <dbReference type="Rhea" id="RHEA-COMP:10625"/>
        <dbReference type="Rhea" id="RHEA-COMP:10670"/>
        <dbReference type="ChEBI" id="CHEBI:15378"/>
        <dbReference type="ChEBI" id="CHEBI:30616"/>
        <dbReference type="ChEBI" id="CHEBI:32551"/>
        <dbReference type="ChEBI" id="CHEBI:33019"/>
        <dbReference type="ChEBI" id="CHEBI:82748"/>
        <dbReference type="ChEBI" id="CHEBI:83665"/>
        <dbReference type="ChEBI" id="CHEBI:456215"/>
        <dbReference type="EC" id="6.3.4.19"/>
    </reaction>
</comment>
<dbReference type="Pfam" id="PF01171">
    <property type="entry name" value="ATP_bind_3"/>
    <property type="match status" value="1"/>
</dbReference>
<dbReference type="AlphaFoldDB" id="A0A0B4XQU7"/>
<dbReference type="GO" id="GO:0005524">
    <property type="term" value="F:ATP binding"/>
    <property type="evidence" value="ECO:0007669"/>
    <property type="project" value="UniProtKB-UniRule"/>
</dbReference>
<dbReference type="Pfam" id="PF09179">
    <property type="entry name" value="TilS"/>
    <property type="match status" value="1"/>
</dbReference>
<comment type="domain">
    <text evidence="8">The N-terminal region contains the highly conserved SGGXDS motif, predicted to be a P-loop motif involved in ATP binding.</text>
</comment>
<dbReference type="OrthoDB" id="9807403at2"/>
<dbReference type="InterPro" id="IPR012796">
    <property type="entry name" value="Lysidine-tRNA-synth_C"/>
</dbReference>
<dbReference type="GO" id="GO:0005737">
    <property type="term" value="C:cytoplasm"/>
    <property type="evidence" value="ECO:0007669"/>
    <property type="project" value="UniProtKB-SubCell"/>
</dbReference>
<keyword evidence="4 8" id="KW-0819">tRNA processing</keyword>
<dbReference type="InterPro" id="IPR014729">
    <property type="entry name" value="Rossmann-like_a/b/a_fold"/>
</dbReference>
<evidence type="ECO:0000313" key="10">
    <source>
        <dbReference type="EMBL" id="AJD48813.1"/>
    </source>
</evidence>
<feature type="domain" description="Lysidine-tRNA(Ile) synthetase C-terminal" evidence="9">
    <location>
        <begin position="383"/>
        <end position="454"/>
    </location>
</feature>
<comment type="subcellular location">
    <subcellularLocation>
        <location evidence="1 8">Cytoplasm</location>
    </subcellularLocation>
</comment>
<evidence type="ECO:0000259" key="9">
    <source>
        <dbReference type="SMART" id="SM00977"/>
    </source>
</evidence>
<dbReference type="SUPFAM" id="SSF52402">
    <property type="entry name" value="Adenine nucleotide alpha hydrolases-like"/>
    <property type="match status" value="1"/>
</dbReference>
<dbReference type="STRING" id="391936.S7S_12005"/>
<accession>A0A0B4XQU7</accession>
<name>A0A0B4XQU7_9GAMM</name>
<dbReference type="Pfam" id="PF11734">
    <property type="entry name" value="TilS_C"/>
    <property type="match status" value="1"/>
</dbReference>
<keyword evidence="3 8" id="KW-0436">Ligase</keyword>
<organism evidence="10 11">
    <name type="scientific">Isoalcanivorax pacificus W11-5</name>
    <dbReference type="NCBI Taxonomy" id="391936"/>
    <lineage>
        <taxon>Bacteria</taxon>
        <taxon>Pseudomonadati</taxon>
        <taxon>Pseudomonadota</taxon>
        <taxon>Gammaproteobacteria</taxon>
        <taxon>Oceanospirillales</taxon>
        <taxon>Alcanivoracaceae</taxon>
        <taxon>Isoalcanivorax</taxon>
    </lineage>
</organism>
<comment type="similarity">
    <text evidence="8">Belongs to the tRNA(Ile)-lysidine synthase family.</text>
</comment>
<dbReference type="Gene3D" id="3.40.50.620">
    <property type="entry name" value="HUPs"/>
    <property type="match status" value="1"/>
</dbReference>
<dbReference type="HAMAP" id="MF_01161">
    <property type="entry name" value="tRNA_Ile_lys_synt"/>
    <property type="match status" value="1"/>
</dbReference>
<gene>
    <name evidence="8" type="primary">tilS</name>
    <name evidence="10" type="ORF">S7S_12005</name>
</gene>
<dbReference type="Gene3D" id="1.20.59.20">
    <property type="match status" value="1"/>
</dbReference>
<dbReference type="InterPro" id="IPR012795">
    <property type="entry name" value="tRNA_Ile_lys_synt_N"/>
</dbReference>
<dbReference type="EC" id="6.3.4.19" evidence="8"/>
<dbReference type="SMART" id="SM00977">
    <property type="entry name" value="TilS_C"/>
    <property type="match status" value="1"/>
</dbReference>
<dbReference type="NCBIfam" id="TIGR02432">
    <property type="entry name" value="lysidine_TilS_N"/>
    <property type="match status" value="1"/>
</dbReference>
<dbReference type="SUPFAM" id="SSF56037">
    <property type="entry name" value="PheT/TilS domain"/>
    <property type="match status" value="1"/>
</dbReference>
<dbReference type="InterPro" id="IPR011063">
    <property type="entry name" value="TilS/TtcA_N"/>
</dbReference>
<evidence type="ECO:0000256" key="8">
    <source>
        <dbReference type="HAMAP-Rule" id="MF_01161"/>
    </source>
</evidence>
<dbReference type="SUPFAM" id="SSF82829">
    <property type="entry name" value="MesJ substrate recognition domain-like"/>
    <property type="match status" value="1"/>
</dbReference>
<dbReference type="KEGG" id="apac:S7S_12005"/>
<dbReference type="GO" id="GO:0006400">
    <property type="term" value="P:tRNA modification"/>
    <property type="evidence" value="ECO:0007669"/>
    <property type="project" value="UniProtKB-UniRule"/>
</dbReference>
<keyword evidence="11" id="KW-1185">Reference proteome</keyword>
<evidence type="ECO:0000256" key="4">
    <source>
        <dbReference type="ARBA" id="ARBA00022694"/>
    </source>
</evidence>
<dbReference type="PANTHER" id="PTHR43033">
    <property type="entry name" value="TRNA(ILE)-LYSIDINE SYNTHASE-RELATED"/>
    <property type="match status" value="1"/>
</dbReference>
<keyword evidence="6 8" id="KW-0067">ATP-binding</keyword>
<evidence type="ECO:0000256" key="6">
    <source>
        <dbReference type="ARBA" id="ARBA00022840"/>
    </source>
</evidence>
<evidence type="ECO:0000256" key="7">
    <source>
        <dbReference type="ARBA" id="ARBA00048539"/>
    </source>
</evidence>
<dbReference type="InterPro" id="IPR012094">
    <property type="entry name" value="tRNA_Ile_lys_synt"/>
</dbReference>
<dbReference type="RefSeq" id="WP_052269249.1">
    <property type="nucleotide sequence ID" value="NZ_CP004387.1"/>
</dbReference>
<feature type="binding site" evidence="8">
    <location>
        <begin position="47"/>
        <end position="52"/>
    </location>
    <ligand>
        <name>ATP</name>
        <dbReference type="ChEBI" id="CHEBI:30616"/>
    </ligand>
</feature>
<evidence type="ECO:0000256" key="3">
    <source>
        <dbReference type="ARBA" id="ARBA00022598"/>
    </source>
</evidence>
<proteinExistence type="inferred from homology"/>
<evidence type="ECO:0000313" key="11">
    <source>
        <dbReference type="Proteomes" id="UP000006764"/>
    </source>
</evidence>
<keyword evidence="5 8" id="KW-0547">Nucleotide-binding</keyword>
<dbReference type="EMBL" id="CP004387">
    <property type="protein sequence ID" value="AJD48813.1"/>
    <property type="molecule type" value="Genomic_DNA"/>
</dbReference>
<dbReference type="PANTHER" id="PTHR43033:SF1">
    <property type="entry name" value="TRNA(ILE)-LYSIDINE SYNTHASE-RELATED"/>
    <property type="match status" value="1"/>
</dbReference>
<comment type="function">
    <text evidence="8">Ligates lysine onto the cytidine present at position 34 of the AUA codon-specific tRNA(Ile) that contains the anticodon CAU, in an ATP-dependent manner. Cytidine is converted to lysidine, thus changing the amino acid specificity of the tRNA from methionine to isoleucine.</text>
</comment>
<evidence type="ECO:0000256" key="1">
    <source>
        <dbReference type="ARBA" id="ARBA00004496"/>
    </source>
</evidence>
<dbReference type="CDD" id="cd01992">
    <property type="entry name" value="TilS_N"/>
    <property type="match status" value="1"/>
</dbReference>
<dbReference type="Proteomes" id="UP000006764">
    <property type="component" value="Chromosome"/>
</dbReference>
<keyword evidence="2 8" id="KW-0963">Cytoplasm</keyword>